<dbReference type="EMBL" id="JQEC01000038">
    <property type="protein sequence ID" value="KGJ92049.1"/>
    <property type="molecule type" value="Genomic_DNA"/>
</dbReference>
<gene>
    <name evidence="2" type="ORF">GAB14E_2894</name>
</gene>
<dbReference type="OrthoDB" id="3078238at2"/>
<proteinExistence type="predicted"/>
<dbReference type="InterPro" id="IPR014030">
    <property type="entry name" value="Ketoacyl_synth_N"/>
</dbReference>
<evidence type="ECO:0000259" key="1">
    <source>
        <dbReference type="Pfam" id="PF00109"/>
    </source>
</evidence>
<evidence type="ECO:0000313" key="2">
    <source>
        <dbReference type="EMBL" id="KGJ92049.1"/>
    </source>
</evidence>
<reference evidence="2 3" key="1">
    <citation type="submission" date="2014-08" db="EMBL/GenBank/DDBJ databases">
        <title>Genomic and Phenotypic Diversity of Colwellia psychrerythraea strains from Disparate Marine Basins.</title>
        <authorList>
            <person name="Techtmann S.M."/>
            <person name="Stelling S.C."/>
            <person name="Utturkar S.M."/>
            <person name="Alshibli N."/>
            <person name="Harris A."/>
            <person name="Brown S.D."/>
            <person name="Hazen T.C."/>
        </authorList>
    </citation>
    <scope>NUCLEOTIDE SEQUENCE [LARGE SCALE GENOMIC DNA]</scope>
    <source>
        <strain evidence="2 3">GAB14E</strain>
    </source>
</reference>
<sequence>MSQLNKLYIAATGMITPVGFNTQMTLAALSAGISAYQESPFYNRNYIKMKTAPIPDDAIEIPDIESDKVLAKESRYKRMLGIATVAISEVFEHYDDELPLPLFLGGPESLLSQQTAIDSDFIKHLADISGTTIDVSRSRLFATGQTSVLEAIDLAFTFMEQTGAVHVLVGGIDSFIDPYVLSGLEMQERILTADNSDGFAPGEGAAFLLLSSNKAVLNNTDNKMAIIQRPGFADEVGHRHSTEPYRGDGLAAAVKQTLLGSNSGKIKTLFTSMNGESFAAKELGVTMLRNSKQLDDNMAVEHPADALGDTGAAVGAILIAMAAAKATQRSIICCSAEQAKRAACTVETN</sequence>
<accession>A0A099KMT3</accession>
<dbReference type="Gene3D" id="3.40.47.10">
    <property type="match status" value="1"/>
</dbReference>
<dbReference type="RefSeq" id="WP_052093727.1">
    <property type="nucleotide sequence ID" value="NZ_JQEC01000038.1"/>
</dbReference>
<dbReference type="AlphaFoldDB" id="A0A099KMT3"/>
<feature type="domain" description="Beta-ketoacyl synthase-like N-terminal" evidence="1">
    <location>
        <begin position="142"/>
        <end position="213"/>
    </location>
</feature>
<dbReference type="InterPro" id="IPR016039">
    <property type="entry name" value="Thiolase-like"/>
</dbReference>
<protein>
    <submittedName>
        <fullName evidence="2">Beta-ketoacyl synthase</fullName>
    </submittedName>
</protein>
<evidence type="ECO:0000313" key="3">
    <source>
        <dbReference type="Proteomes" id="UP000029868"/>
    </source>
</evidence>
<dbReference type="SUPFAM" id="SSF53901">
    <property type="entry name" value="Thiolase-like"/>
    <property type="match status" value="1"/>
</dbReference>
<dbReference type="PATRIC" id="fig|28229.3.peg.2613"/>
<comment type="caution">
    <text evidence="2">The sequence shown here is derived from an EMBL/GenBank/DDBJ whole genome shotgun (WGS) entry which is preliminary data.</text>
</comment>
<dbReference type="Pfam" id="PF00109">
    <property type="entry name" value="ketoacyl-synt"/>
    <property type="match status" value="1"/>
</dbReference>
<name>A0A099KMT3_COLPS</name>
<dbReference type="GO" id="GO:0016746">
    <property type="term" value="F:acyltransferase activity"/>
    <property type="evidence" value="ECO:0007669"/>
    <property type="project" value="InterPro"/>
</dbReference>
<organism evidence="2 3">
    <name type="scientific">Colwellia psychrerythraea</name>
    <name type="common">Vibrio psychroerythus</name>
    <dbReference type="NCBI Taxonomy" id="28229"/>
    <lineage>
        <taxon>Bacteria</taxon>
        <taxon>Pseudomonadati</taxon>
        <taxon>Pseudomonadota</taxon>
        <taxon>Gammaproteobacteria</taxon>
        <taxon>Alteromonadales</taxon>
        <taxon>Colwelliaceae</taxon>
        <taxon>Colwellia</taxon>
    </lineage>
</organism>
<dbReference type="Proteomes" id="UP000029868">
    <property type="component" value="Unassembled WGS sequence"/>
</dbReference>